<evidence type="ECO:0000313" key="1">
    <source>
        <dbReference type="EMBL" id="KAJ1138637.1"/>
    </source>
</evidence>
<evidence type="ECO:0008006" key="3">
    <source>
        <dbReference type="Google" id="ProtNLM"/>
    </source>
</evidence>
<dbReference type="EMBL" id="JANPWB010000010">
    <property type="protein sequence ID" value="KAJ1138637.1"/>
    <property type="molecule type" value="Genomic_DNA"/>
</dbReference>
<proteinExistence type="predicted"/>
<keyword evidence="2" id="KW-1185">Reference proteome</keyword>
<dbReference type="AlphaFoldDB" id="A0AAV7QGL8"/>
<gene>
    <name evidence="1" type="ORF">NDU88_005018</name>
</gene>
<protein>
    <recommendedName>
        <fullName evidence="3">Reverse transcriptase domain-containing protein</fullName>
    </recommendedName>
</protein>
<organism evidence="1 2">
    <name type="scientific">Pleurodeles waltl</name>
    <name type="common">Iberian ribbed newt</name>
    <dbReference type="NCBI Taxonomy" id="8319"/>
    <lineage>
        <taxon>Eukaryota</taxon>
        <taxon>Metazoa</taxon>
        <taxon>Chordata</taxon>
        <taxon>Craniata</taxon>
        <taxon>Vertebrata</taxon>
        <taxon>Euteleostomi</taxon>
        <taxon>Amphibia</taxon>
        <taxon>Batrachia</taxon>
        <taxon>Caudata</taxon>
        <taxon>Salamandroidea</taxon>
        <taxon>Salamandridae</taxon>
        <taxon>Pleurodelinae</taxon>
        <taxon>Pleurodeles</taxon>
    </lineage>
</organism>
<sequence>MKSWFNSECSTALIVLKKDTAYTPRNLEVITSSRRAYKQALLKRKHELKIKAWEDLDKVDKLKDGKLFWEIINRPFFTNDFSSGIECHISNQDWTDYFSDIFNSGEVFPIQQEVSVFPSALAGEEWLADLVNLTYAINAIQSAANGTYLEPYSLDIPRLGPQAVLVLLYADDAVLLALTANGLQKLLNGL</sequence>
<name>A0AAV7QGL8_PLEWA</name>
<comment type="caution">
    <text evidence="1">The sequence shown here is derived from an EMBL/GenBank/DDBJ whole genome shotgun (WGS) entry which is preliminary data.</text>
</comment>
<evidence type="ECO:0000313" key="2">
    <source>
        <dbReference type="Proteomes" id="UP001066276"/>
    </source>
</evidence>
<accession>A0AAV7QGL8</accession>
<dbReference type="Proteomes" id="UP001066276">
    <property type="component" value="Chromosome 6"/>
</dbReference>
<reference evidence="1" key="1">
    <citation type="journal article" date="2022" name="bioRxiv">
        <title>Sequencing and chromosome-scale assembly of the giantPleurodeles waltlgenome.</title>
        <authorList>
            <person name="Brown T."/>
            <person name="Elewa A."/>
            <person name="Iarovenko S."/>
            <person name="Subramanian E."/>
            <person name="Araus A.J."/>
            <person name="Petzold A."/>
            <person name="Susuki M."/>
            <person name="Suzuki K.-i.T."/>
            <person name="Hayashi T."/>
            <person name="Toyoda A."/>
            <person name="Oliveira C."/>
            <person name="Osipova E."/>
            <person name="Leigh N.D."/>
            <person name="Simon A."/>
            <person name="Yun M.H."/>
        </authorList>
    </citation>
    <scope>NUCLEOTIDE SEQUENCE</scope>
    <source>
        <strain evidence="1">20211129_DDA</strain>
        <tissue evidence="1">Liver</tissue>
    </source>
</reference>